<dbReference type="Pfam" id="PF00107">
    <property type="entry name" value="ADH_zinc_N"/>
    <property type="match status" value="1"/>
</dbReference>
<keyword evidence="9" id="KW-1185">Reference proteome</keyword>
<dbReference type="SUPFAM" id="SSF50129">
    <property type="entry name" value="GroES-like"/>
    <property type="match status" value="1"/>
</dbReference>
<dbReference type="InterPro" id="IPR036291">
    <property type="entry name" value="NAD(P)-bd_dom_sf"/>
</dbReference>
<protein>
    <submittedName>
        <fullName evidence="8">L-idonate 5-dehydrogenase</fullName>
    </submittedName>
</protein>
<dbReference type="PANTHER" id="PTHR43161">
    <property type="entry name" value="SORBITOL DEHYDROGENASE"/>
    <property type="match status" value="1"/>
</dbReference>
<dbReference type="GO" id="GO:0008270">
    <property type="term" value="F:zinc ion binding"/>
    <property type="evidence" value="ECO:0007669"/>
    <property type="project" value="InterPro"/>
</dbReference>
<gene>
    <name evidence="8" type="ORF">SAMN04490244_105134</name>
</gene>
<keyword evidence="3 6" id="KW-0479">Metal-binding</keyword>
<evidence type="ECO:0000259" key="7">
    <source>
        <dbReference type="SMART" id="SM00829"/>
    </source>
</evidence>
<name>A0A1H9U9D0_9RHOB</name>
<keyword evidence="4 6" id="KW-0862">Zinc</keyword>
<dbReference type="RefSeq" id="WP_092692915.1">
    <property type="nucleotide sequence ID" value="NZ_FOGU01000005.1"/>
</dbReference>
<evidence type="ECO:0000313" key="8">
    <source>
        <dbReference type="EMBL" id="SES06180.1"/>
    </source>
</evidence>
<evidence type="ECO:0000256" key="2">
    <source>
        <dbReference type="ARBA" id="ARBA00008072"/>
    </source>
</evidence>
<dbReference type="SUPFAM" id="SSF51735">
    <property type="entry name" value="NAD(P)-binding Rossmann-fold domains"/>
    <property type="match status" value="1"/>
</dbReference>
<dbReference type="InterPro" id="IPR013149">
    <property type="entry name" value="ADH-like_C"/>
</dbReference>
<evidence type="ECO:0000256" key="6">
    <source>
        <dbReference type="RuleBase" id="RU361277"/>
    </source>
</evidence>
<dbReference type="Gene3D" id="3.40.50.720">
    <property type="entry name" value="NAD(P)-binding Rossmann-like Domain"/>
    <property type="match status" value="1"/>
</dbReference>
<dbReference type="STRING" id="641238.SAMN04490244_105134"/>
<dbReference type="InterPro" id="IPR002328">
    <property type="entry name" value="ADH_Zn_CS"/>
</dbReference>
<dbReference type="Gene3D" id="3.90.180.10">
    <property type="entry name" value="Medium-chain alcohol dehydrogenases, catalytic domain"/>
    <property type="match status" value="1"/>
</dbReference>
<dbReference type="InterPro" id="IPR013154">
    <property type="entry name" value="ADH-like_N"/>
</dbReference>
<dbReference type="AlphaFoldDB" id="A0A1H9U9D0"/>
<comment type="similarity">
    <text evidence="2 6">Belongs to the zinc-containing alcohol dehydrogenase family.</text>
</comment>
<evidence type="ECO:0000256" key="1">
    <source>
        <dbReference type="ARBA" id="ARBA00001947"/>
    </source>
</evidence>
<organism evidence="8 9">
    <name type="scientific">Tranquillimonas rosea</name>
    <dbReference type="NCBI Taxonomy" id="641238"/>
    <lineage>
        <taxon>Bacteria</taxon>
        <taxon>Pseudomonadati</taxon>
        <taxon>Pseudomonadota</taxon>
        <taxon>Alphaproteobacteria</taxon>
        <taxon>Rhodobacterales</taxon>
        <taxon>Roseobacteraceae</taxon>
        <taxon>Tranquillimonas</taxon>
    </lineage>
</organism>
<dbReference type="CDD" id="cd08232">
    <property type="entry name" value="idonate-5-DH"/>
    <property type="match status" value="1"/>
</dbReference>
<feature type="domain" description="Enoyl reductase (ER)" evidence="7">
    <location>
        <begin position="14"/>
        <end position="345"/>
    </location>
</feature>
<evidence type="ECO:0000313" key="9">
    <source>
        <dbReference type="Proteomes" id="UP000198885"/>
    </source>
</evidence>
<comment type="cofactor">
    <cofactor evidence="1 6">
        <name>Zn(2+)</name>
        <dbReference type="ChEBI" id="CHEBI:29105"/>
    </cofactor>
</comment>
<dbReference type="GO" id="GO:0016616">
    <property type="term" value="F:oxidoreductase activity, acting on the CH-OH group of donors, NAD or NADP as acceptor"/>
    <property type="evidence" value="ECO:0007669"/>
    <property type="project" value="UniProtKB-ARBA"/>
</dbReference>
<dbReference type="PANTHER" id="PTHR43161:SF9">
    <property type="entry name" value="SORBITOL DEHYDROGENASE"/>
    <property type="match status" value="1"/>
</dbReference>
<dbReference type="EMBL" id="FOGU01000005">
    <property type="protein sequence ID" value="SES06180.1"/>
    <property type="molecule type" value="Genomic_DNA"/>
</dbReference>
<dbReference type="PROSITE" id="PS00059">
    <property type="entry name" value="ADH_ZINC"/>
    <property type="match status" value="1"/>
</dbReference>
<proteinExistence type="inferred from homology"/>
<accession>A0A1H9U9D0</accession>
<dbReference type="SMART" id="SM00829">
    <property type="entry name" value="PKS_ER"/>
    <property type="match status" value="1"/>
</dbReference>
<reference evidence="8 9" key="1">
    <citation type="submission" date="2016-10" db="EMBL/GenBank/DDBJ databases">
        <authorList>
            <person name="de Groot N.N."/>
        </authorList>
    </citation>
    <scope>NUCLEOTIDE SEQUENCE [LARGE SCALE GENOMIC DNA]</scope>
    <source>
        <strain evidence="8 9">DSM 23042</strain>
    </source>
</reference>
<evidence type="ECO:0000256" key="3">
    <source>
        <dbReference type="ARBA" id="ARBA00022723"/>
    </source>
</evidence>
<dbReference type="Pfam" id="PF08240">
    <property type="entry name" value="ADH_N"/>
    <property type="match status" value="1"/>
</dbReference>
<keyword evidence="5" id="KW-0560">Oxidoreductase</keyword>
<dbReference type="Proteomes" id="UP000198885">
    <property type="component" value="Unassembled WGS sequence"/>
</dbReference>
<dbReference type="OrthoDB" id="5295340at2"/>
<evidence type="ECO:0000256" key="5">
    <source>
        <dbReference type="ARBA" id="ARBA00023002"/>
    </source>
</evidence>
<evidence type="ECO:0000256" key="4">
    <source>
        <dbReference type="ARBA" id="ARBA00022833"/>
    </source>
</evidence>
<dbReference type="InterPro" id="IPR020843">
    <property type="entry name" value="ER"/>
</dbReference>
<dbReference type="InterPro" id="IPR011032">
    <property type="entry name" value="GroES-like_sf"/>
</dbReference>
<sequence>MTDPIRICRLHAKGDLRIETEAPVPPARHEVAVAIGAGGICGSDLHYWHDGGIGTIRVREPIILGHEAAGHVIAVGEGVEGLAVGDLVAVNPSHPCGDCLFCREGLPNQCANMRFLGSAMYLPHAQGLFRDRVTVGAAQCHKVPGDVSVAEAACAEPLAVCLHAARVAGDLAGKRVLVTGAGPIGALCTAVAAAQGAAEIVTTDLHDAPLDVARRLGAHHMVNVATTPDALDPWRADRGRFDVAFECSAAAPAISQAAQCLRPCGTLVQVGSAGPTEVPLNVLVGKEIVLRGTFRFDREFAEAVAAIGRRDIDVRPAITGAWPVEEAAAAFEAATDRRRSVKVHLTFAGAD</sequence>